<comment type="caution">
    <text evidence="2">The sequence shown here is derived from an EMBL/GenBank/DDBJ whole genome shotgun (WGS) entry which is preliminary data.</text>
</comment>
<keyword evidence="3" id="KW-1185">Reference proteome</keyword>
<dbReference type="GO" id="GO:0004497">
    <property type="term" value="F:monooxygenase activity"/>
    <property type="evidence" value="ECO:0007669"/>
    <property type="project" value="UniProtKB-KW"/>
</dbReference>
<keyword evidence="2" id="KW-0560">Oxidoreductase</keyword>
<name>A0ABV6NWR1_9ACTN</name>
<evidence type="ECO:0000313" key="2">
    <source>
        <dbReference type="EMBL" id="MFC0565201.1"/>
    </source>
</evidence>
<dbReference type="InterPro" id="IPR011008">
    <property type="entry name" value="Dimeric_a/b-barrel"/>
</dbReference>
<reference evidence="2 3" key="1">
    <citation type="submission" date="2024-09" db="EMBL/GenBank/DDBJ databases">
        <authorList>
            <person name="Sun Q."/>
            <person name="Mori K."/>
        </authorList>
    </citation>
    <scope>NUCLEOTIDE SEQUENCE [LARGE SCALE GENOMIC DNA]</scope>
    <source>
        <strain evidence="2 3">TBRC 2205</strain>
    </source>
</reference>
<keyword evidence="2" id="KW-0503">Monooxygenase</keyword>
<sequence length="95" mass="10155">MIVYASAPEGDPSAVERAYHVISGDLAGTPGLRGNQLLRSVMDPADYAVVSEWVDLAAFRSWEVGAGHRGATAPLRPHQRANPGTFAIYEVVASY</sequence>
<dbReference type="Proteomes" id="UP001589894">
    <property type="component" value="Unassembled WGS sequence"/>
</dbReference>
<dbReference type="Gene3D" id="3.30.70.100">
    <property type="match status" value="1"/>
</dbReference>
<evidence type="ECO:0000259" key="1">
    <source>
        <dbReference type="Pfam" id="PF03992"/>
    </source>
</evidence>
<dbReference type="Pfam" id="PF03992">
    <property type="entry name" value="ABM"/>
    <property type="match status" value="1"/>
</dbReference>
<organism evidence="2 3">
    <name type="scientific">Plantactinospora siamensis</name>
    <dbReference type="NCBI Taxonomy" id="555372"/>
    <lineage>
        <taxon>Bacteria</taxon>
        <taxon>Bacillati</taxon>
        <taxon>Actinomycetota</taxon>
        <taxon>Actinomycetes</taxon>
        <taxon>Micromonosporales</taxon>
        <taxon>Micromonosporaceae</taxon>
        <taxon>Plantactinospora</taxon>
    </lineage>
</organism>
<dbReference type="EC" id="1.14.-.-" evidence="2"/>
<evidence type="ECO:0000313" key="3">
    <source>
        <dbReference type="Proteomes" id="UP001589894"/>
    </source>
</evidence>
<dbReference type="SUPFAM" id="SSF54909">
    <property type="entry name" value="Dimeric alpha+beta barrel"/>
    <property type="match status" value="1"/>
</dbReference>
<dbReference type="EMBL" id="JBHLUE010000011">
    <property type="protein sequence ID" value="MFC0565201.1"/>
    <property type="molecule type" value="Genomic_DNA"/>
</dbReference>
<accession>A0ABV6NWR1</accession>
<proteinExistence type="predicted"/>
<protein>
    <submittedName>
        <fullName evidence="2">Antibiotic biosynthesis monooxygenase family protein</fullName>
        <ecNumber evidence="2">1.14.-.-</ecNumber>
    </submittedName>
</protein>
<dbReference type="InterPro" id="IPR007138">
    <property type="entry name" value="ABM_dom"/>
</dbReference>
<feature type="domain" description="ABM" evidence="1">
    <location>
        <begin position="3"/>
        <end position="69"/>
    </location>
</feature>
<gene>
    <name evidence="2" type="ORF">ACFFHU_13780</name>
</gene>
<dbReference type="RefSeq" id="WP_377338818.1">
    <property type="nucleotide sequence ID" value="NZ_JBHLUE010000011.1"/>
</dbReference>